<comment type="caution">
    <text evidence="17">The sequence shown here is derived from an EMBL/GenBank/DDBJ whole genome shotgun (WGS) entry which is preliminary data.</text>
</comment>
<dbReference type="SFLD" id="SFLDS00005">
    <property type="entry name" value="Isoprenoid_Synthase_Type_I"/>
    <property type="match status" value="1"/>
</dbReference>
<dbReference type="InterPro" id="IPR000092">
    <property type="entry name" value="Polyprenyl_synt"/>
</dbReference>
<evidence type="ECO:0000256" key="7">
    <source>
        <dbReference type="ARBA" id="ARBA00022723"/>
    </source>
</evidence>
<dbReference type="OrthoDB" id="9805316at2"/>
<protein>
    <recommendedName>
        <fullName evidence="12">Geranylgeranyl diphosphate synthase</fullName>
        <ecNumber evidence="4">2.5.1.29</ecNumber>
    </recommendedName>
    <alternativeName>
        <fullName evidence="13">Farnesyltranstransferase</fullName>
    </alternativeName>
</protein>
<keyword evidence="9" id="KW-0460">Magnesium</keyword>
<keyword evidence="18" id="KW-1185">Reference proteome</keyword>
<proteinExistence type="inferred from homology"/>
<accession>A0A318SXH5</accession>
<evidence type="ECO:0000256" key="14">
    <source>
        <dbReference type="ARBA" id="ARBA00048119"/>
    </source>
</evidence>
<dbReference type="PROSITE" id="PS00723">
    <property type="entry name" value="POLYPRENYL_SYNTHASE_1"/>
    <property type="match status" value="1"/>
</dbReference>
<dbReference type="GO" id="GO:0046872">
    <property type="term" value="F:metal ion binding"/>
    <property type="evidence" value="ECO:0007669"/>
    <property type="project" value="UniProtKB-KW"/>
</dbReference>
<comment type="pathway">
    <text evidence="2">Isoprenoid biosynthesis; geranylgeranyl diphosphate biosynthesis; geranylgeranyl diphosphate from farnesyl diphosphate and isopentenyl diphosphate: step 1/1.</text>
</comment>
<dbReference type="InterPro" id="IPR033749">
    <property type="entry name" value="Polyprenyl_synt_CS"/>
</dbReference>
<keyword evidence="8" id="KW-0125">Carotenoid biosynthesis</keyword>
<name>A0A318SXH5_9RHOB</name>
<organism evidence="17 18">
    <name type="scientific">Pseudoroseicyclus aestuarii</name>
    <dbReference type="NCBI Taxonomy" id="1795041"/>
    <lineage>
        <taxon>Bacteria</taxon>
        <taxon>Pseudomonadati</taxon>
        <taxon>Pseudomonadota</taxon>
        <taxon>Alphaproteobacteria</taxon>
        <taxon>Rhodobacterales</taxon>
        <taxon>Paracoccaceae</taxon>
        <taxon>Pseudoroseicyclus</taxon>
    </lineage>
</organism>
<evidence type="ECO:0000256" key="3">
    <source>
        <dbReference type="ARBA" id="ARBA00006706"/>
    </source>
</evidence>
<keyword evidence="6 16" id="KW-0808">Transferase</keyword>
<keyword evidence="7" id="KW-0479">Metal-binding</keyword>
<evidence type="ECO:0000256" key="4">
    <source>
        <dbReference type="ARBA" id="ARBA00012382"/>
    </source>
</evidence>
<evidence type="ECO:0000256" key="2">
    <source>
        <dbReference type="ARBA" id="ARBA00005221"/>
    </source>
</evidence>
<evidence type="ECO:0000256" key="8">
    <source>
        <dbReference type="ARBA" id="ARBA00022746"/>
    </source>
</evidence>
<keyword evidence="5" id="KW-0602">Photosynthesis</keyword>
<dbReference type="SFLD" id="SFLDG01017">
    <property type="entry name" value="Polyprenyl_Transferase_Like"/>
    <property type="match status" value="1"/>
</dbReference>
<dbReference type="GO" id="GO:0015979">
    <property type="term" value="P:photosynthesis"/>
    <property type="evidence" value="ECO:0007669"/>
    <property type="project" value="UniProtKB-KW"/>
</dbReference>
<evidence type="ECO:0000256" key="15">
    <source>
        <dbReference type="ARBA" id="ARBA00054703"/>
    </source>
</evidence>
<evidence type="ECO:0000256" key="10">
    <source>
        <dbReference type="ARBA" id="ARBA00023171"/>
    </source>
</evidence>
<evidence type="ECO:0000256" key="12">
    <source>
        <dbReference type="ARBA" id="ARBA00023818"/>
    </source>
</evidence>
<dbReference type="GO" id="GO:0004311">
    <property type="term" value="F:geranylgeranyl diphosphate synthase activity"/>
    <property type="evidence" value="ECO:0007669"/>
    <property type="project" value="UniProtKB-EC"/>
</dbReference>
<gene>
    <name evidence="17" type="ORF">DFP88_102327</name>
</gene>
<evidence type="ECO:0000313" key="18">
    <source>
        <dbReference type="Proteomes" id="UP000248311"/>
    </source>
</evidence>
<dbReference type="AlphaFoldDB" id="A0A318SXH5"/>
<dbReference type="CDD" id="cd00685">
    <property type="entry name" value="Trans_IPPS_HT"/>
    <property type="match status" value="1"/>
</dbReference>
<dbReference type="PANTHER" id="PTHR43281:SF1">
    <property type="entry name" value="FARNESYL DIPHOSPHATE SYNTHASE"/>
    <property type="match status" value="1"/>
</dbReference>
<comment type="similarity">
    <text evidence="3 16">Belongs to the FPP/GGPP synthase family.</text>
</comment>
<dbReference type="Pfam" id="PF00348">
    <property type="entry name" value="polyprenyl_synt"/>
    <property type="match status" value="1"/>
</dbReference>
<dbReference type="InterPro" id="IPR008949">
    <property type="entry name" value="Isoprenoid_synthase_dom_sf"/>
</dbReference>
<sequence>MSALDDGLARARAIAEEALPERGERLGPLAAPMGYAIEGGKALRGFLVLEGARLHGLDEGAVRGAVQAAECLHAYSLVHDDLPSMDDDDLRRGRPTLHRQWDEATAILAGDGLQALSFELLAGLDLPPSRVVALIRGFASAVGAEGMVLGQAMDIAAETAEAPLTLEEITDLQAKKTGALIRWSAGAGAVMAGADDGPLDTYGRALGMAFQIADDLLDVTGDAGTVGKATGKDADAGKATFVSLLGLKAAQARASALVEEACDALSPYGPDAETLRDAARFVISRKR</sequence>
<reference evidence="17 18" key="1">
    <citation type="submission" date="2018-06" db="EMBL/GenBank/DDBJ databases">
        <title>Genomic Encyclopedia of Type Strains, Phase III (KMG-III): the genomes of soil and plant-associated and newly described type strains.</title>
        <authorList>
            <person name="Whitman W."/>
        </authorList>
    </citation>
    <scope>NUCLEOTIDE SEQUENCE [LARGE SCALE GENOMIC DNA]</scope>
    <source>
        <strain evidence="17 18">CECT 9025</strain>
    </source>
</reference>
<comment type="catalytic activity">
    <reaction evidence="14">
        <text>isopentenyl diphosphate + (2E,6E)-farnesyl diphosphate = (2E,6E,10E)-geranylgeranyl diphosphate + diphosphate</text>
        <dbReference type="Rhea" id="RHEA:17653"/>
        <dbReference type="ChEBI" id="CHEBI:33019"/>
        <dbReference type="ChEBI" id="CHEBI:58756"/>
        <dbReference type="ChEBI" id="CHEBI:128769"/>
        <dbReference type="ChEBI" id="CHEBI:175763"/>
        <dbReference type="EC" id="2.5.1.29"/>
    </reaction>
</comment>
<evidence type="ECO:0000256" key="11">
    <source>
        <dbReference type="ARBA" id="ARBA00023229"/>
    </source>
</evidence>
<dbReference type="RefSeq" id="WP_110813612.1">
    <property type="nucleotide sequence ID" value="NZ_QJTE01000002.1"/>
</dbReference>
<evidence type="ECO:0000256" key="1">
    <source>
        <dbReference type="ARBA" id="ARBA00001946"/>
    </source>
</evidence>
<dbReference type="FunFam" id="1.10.600.10:FF:000001">
    <property type="entry name" value="Geranylgeranyl diphosphate synthase"/>
    <property type="match status" value="1"/>
</dbReference>
<evidence type="ECO:0000256" key="6">
    <source>
        <dbReference type="ARBA" id="ARBA00022679"/>
    </source>
</evidence>
<dbReference type="PANTHER" id="PTHR43281">
    <property type="entry name" value="FARNESYL DIPHOSPHATE SYNTHASE"/>
    <property type="match status" value="1"/>
</dbReference>
<evidence type="ECO:0000256" key="16">
    <source>
        <dbReference type="RuleBase" id="RU004466"/>
    </source>
</evidence>
<evidence type="ECO:0000313" key="17">
    <source>
        <dbReference type="EMBL" id="PYE84527.1"/>
    </source>
</evidence>
<dbReference type="EMBL" id="QJTE01000002">
    <property type="protein sequence ID" value="PYE84527.1"/>
    <property type="molecule type" value="Genomic_DNA"/>
</dbReference>
<dbReference type="Proteomes" id="UP000248311">
    <property type="component" value="Unassembled WGS sequence"/>
</dbReference>
<evidence type="ECO:0000256" key="5">
    <source>
        <dbReference type="ARBA" id="ARBA00022531"/>
    </source>
</evidence>
<dbReference type="Gene3D" id="1.10.600.10">
    <property type="entry name" value="Farnesyl Diphosphate Synthase"/>
    <property type="match status" value="1"/>
</dbReference>
<comment type="function">
    <text evidence="15">Catalyzes the condensation of farnesyl diphosphate (FPP) and isopentenyl diphosphate (IPP) to yield geranylgeranyl diphosphate (GGPP) needed for biosynthesis of carotenoids and diterpenes.</text>
</comment>
<keyword evidence="10" id="KW-0149">Chlorophyll biosynthesis</keyword>
<dbReference type="PROSITE" id="PS00444">
    <property type="entry name" value="POLYPRENYL_SYNTHASE_2"/>
    <property type="match status" value="1"/>
</dbReference>
<comment type="cofactor">
    <cofactor evidence="1">
        <name>Mg(2+)</name>
        <dbReference type="ChEBI" id="CHEBI:18420"/>
    </cofactor>
</comment>
<dbReference type="GO" id="GO:0015995">
    <property type="term" value="P:chlorophyll biosynthetic process"/>
    <property type="evidence" value="ECO:0007669"/>
    <property type="project" value="UniProtKB-KW"/>
</dbReference>
<dbReference type="SUPFAM" id="SSF48576">
    <property type="entry name" value="Terpenoid synthases"/>
    <property type="match status" value="1"/>
</dbReference>
<evidence type="ECO:0000256" key="9">
    <source>
        <dbReference type="ARBA" id="ARBA00022842"/>
    </source>
</evidence>
<dbReference type="GO" id="GO:0016117">
    <property type="term" value="P:carotenoid biosynthetic process"/>
    <property type="evidence" value="ECO:0007669"/>
    <property type="project" value="UniProtKB-KW"/>
</dbReference>
<evidence type="ECO:0000256" key="13">
    <source>
        <dbReference type="ARBA" id="ARBA00032052"/>
    </source>
</evidence>
<keyword evidence="11" id="KW-0414">Isoprene biosynthesis</keyword>
<dbReference type="EC" id="2.5.1.29" evidence="4"/>